<comment type="caution">
    <text evidence="3">The sequence shown here is derived from an EMBL/GenBank/DDBJ whole genome shotgun (WGS) entry which is preliminary data.</text>
</comment>
<gene>
    <name evidence="3" type="ORF">JRO89_XS02G0095800</name>
</gene>
<dbReference type="PANTHER" id="PTHR37249">
    <property type="entry name" value="OS03G0206201 PROTEIN"/>
    <property type="match status" value="1"/>
</dbReference>
<keyword evidence="4" id="KW-1185">Reference proteome</keyword>
<dbReference type="EMBL" id="JAFEMO010000002">
    <property type="protein sequence ID" value="KAH7575388.1"/>
    <property type="molecule type" value="Genomic_DNA"/>
</dbReference>
<dbReference type="Proteomes" id="UP000827721">
    <property type="component" value="Unassembled WGS sequence"/>
</dbReference>
<reference evidence="3 4" key="1">
    <citation type="submission" date="2021-02" db="EMBL/GenBank/DDBJ databases">
        <title>Plant Genome Project.</title>
        <authorList>
            <person name="Zhang R.-G."/>
        </authorList>
    </citation>
    <scope>NUCLEOTIDE SEQUENCE [LARGE SCALE GENOMIC DNA]</scope>
    <source>
        <tissue evidence="3">Leaves</tissue>
    </source>
</reference>
<evidence type="ECO:0000313" key="4">
    <source>
        <dbReference type="Proteomes" id="UP000827721"/>
    </source>
</evidence>
<feature type="signal peptide" evidence="2">
    <location>
        <begin position="1"/>
        <end position="23"/>
    </location>
</feature>
<keyword evidence="2" id="KW-0732">Signal</keyword>
<sequence>MARFWFLMSVAHAVFMFLSVAGSSDPDKFSPISEDNVTATISIRELTERSNTQRNINKDRMNLDDYSPVDPVPSSSATVTSGPIEHGTPLLPNIPKLTPPYRPWNVGSPLPTPPA</sequence>
<evidence type="ECO:0000313" key="3">
    <source>
        <dbReference type="EMBL" id="KAH7575388.1"/>
    </source>
</evidence>
<feature type="compositionally biased region" description="Low complexity" evidence="1">
    <location>
        <begin position="64"/>
        <end position="81"/>
    </location>
</feature>
<proteinExistence type="predicted"/>
<protein>
    <submittedName>
        <fullName evidence="3">Uncharacterized protein</fullName>
    </submittedName>
</protein>
<evidence type="ECO:0000256" key="1">
    <source>
        <dbReference type="SAM" id="MobiDB-lite"/>
    </source>
</evidence>
<feature type="region of interest" description="Disordered" evidence="1">
    <location>
        <begin position="51"/>
        <end position="94"/>
    </location>
</feature>
<dbReference type="PANTHER" id="PTHR37249:SF9">
    <property type="match status" value="1"/>
</dbReference>
<accession>A0ABQ8IFG2</accession>
<organism evidence="3 4">
    <name type="scientific">Xanthoceras sorbifolium</name>
    <dbReference type="NCBI Taxonomy" id="99658"/>
    <lineage>
        <taxon>Eukaryota</taxon>
        <taxon>Viridiplantae</taxon>
        <taxon>Streptophyta</taxon>
        <taxon>Embryophyta</taxon>
        <taxon>Tracheophyta</taxon>
        <taxon>Spermatophyta</taxon>
        <taxon>Magnoliopsida</taxon>
        <taxon>eudicotyledons</taxon>
        <taxon>Gunneridae</taxon>
        <taxon>Pentapetalae</taxon>
        <taxon>rosids</taxon>
        <taxon>malvids</taxon>
        <taxon>Sapindales</taxon>
        <taxon>Sapindaceae</taxon>
        <taxon>Xanthoceroideae</taxon>
        <taxon>Xanthoceras</taxon>
    </lineage>
</organism>
<evidence type="ECO:0000256" key="2">
    <source>
        <dbReference type="SAM" id="SignalP"/>
    </source>
</evidence>
<name>A0ABQ8IFG2_9ROSI</name>
<feature type="chain" id="PRO_5047480907" evidence="2">
    <location>
        <begin position="24"/>
        <end position="115"/>
    </location>
</feature>